<protein>
    <submittedName>
        <fullName evidence="4">Tellurite resistance protein TelA</fullName>
    </submittedName>
    <submittedName>
        <fullName evidence="5">Toxic anion resistance protein</fullName>
    </submittedName>
</protein>
<reference evidence="6" key="2">
    <citation type="submission" date="2016-01" db="EMBL/GenBank/DDBJ databases">
        <title>Six Aerococcus type strain genome sequencing and assembly using PacBio and Illumina Hiseq.</title>
        <authorList>
            <person name="Carkaci D."/>
            <person name="Dargis R."/>
            <person name="Nielsen X.C."/>
            <person name="Skovgaard O."/>
            <person name="Fuursted K."/>
            <person name="Christensen J.J."/>
        </authorList>
    </citation>
    <scope>NUCLEOTIDE SEQUENCE [LARGE SCALE GENOMIC DNA]</scope>
    <source>
        <strain evidence="6">CCUG43001</strain>
    </source>
</reference>
<evidence type="ECO:0000256" key="3">
    <source>
        <dbReference type="SAM" id="MobiDB-lite"/>
    </source>
</evidence>
<sequence>MTQNNFSNDFDDLLAQPFALDQEEGELQPQAQKQETSLFDRLSDKEKQQAQAMAKMIDEKNMSGLTAYGSKAQSKLNQFSHAMIDQVRNKDTGEIGVSLRQLMDRLNESELNKLQQKETNPIKRFFNRSKLSLYEANAKFQQVAVQVDQIADQLDRHQAQLLKDNQDLDGLYDENYEFFKVLNIYIAAAQLKYQELQEELIPQKVQEAQAADNQMVAQELADLRQFASRLEKRIYDLKLTRQVSIQQAPQIRLIQNTNQALAEKIQSSVHTAIPLWKNQMAIQLSLQRQSDALKAQQAVTDTTNQLLRQNADMLEQSSLEISRENERGIVDIETLEHVQKSLVHTIEETFQIQQEGRKKRQEAEGRLLNMEDRLKESLLKDMDRRQA</sequence>
<dbReference type="EMBL" id="CP014160">
    <property type="protein sequence ID" value="AMB93489.1"/>
    <property type="molecule type" value="Genomic_DNA"/>
</dbReference>
<dbReference type="GeneID" id="92902725"/>
<gene>
    <name evidence="4" type="ORF">AWM72_01385</name>
    <name evidence="5" type="ORF">CYJ28_07725</name>
</gene>
<evidence type="ECO:0000313" key="6">
    <source>
        <dbReference type="Proteomes" id="UP000069912"/>
    </source>
</evidence>
<evidence type="ECO:0000313" key="4">
    <source>
        <dbReference type="EMBL" id="AMB93489.1"/>
    </source>
</evidence>
<dbReference type="InterPro" id="IPR008863">
    <property type="entry name" value="Toxic_anion-R_TelA"/>
</dbReference>
<dbReference type="OrthoDB" id="9768858at2"/>
<dbReference type="Proteomes" id="UP000069912">
    <property type="component" value="Chromosome"/>
</dbReference>
<evidence type="ECO:0000313" key="5">
    <source>
        <dbReference type="EMBL" id="PKZ21781.1"/>
    </source>
</evidence>
<reference evidence="4 6" key="1">
    <citation type="journal article" date="2016" name="Genome Announc.">
        <title>Complete Genome Sequences of Aerococcus christensenii CCUG 28831T, Aerococcus sanguinicola CCUG 43001T, Aerococcus urinae CCUG 36881T, Aerococcus urinaeequi CCUG 28094T, Aerococcus urinaehominis CCUG 42038 BT, and Aerococcus viridans CCUG 4311T.</title>
        <authorList>
            <person name="Carkaci D."/>
            <person name="Dargis R."/>
            <person name="Nielsen X.C."/>
            <person name="Skovgaard O."/>
            <person name="Fuursted K."/>
            <person name="Christensen J.J."/>
        </authorList>
    </citation>
    <scope>NUCLEOTIDE SEQUENCE [LARGE SCALE GENOMIC DNA]</scope>
    <source>
        <strain evidence="4 6">CCUG43001</strain>
    </source>
</reference>
<dbReference type="KEGG" id="asan:AWM72_01385"/>
<feature type="region of interest" description="Disordered" evidence="3">
    <location>
        <begin position="1"/>
        <end position="36"/>
    </location>
</feature>
<evidence type="ECO:0000313" key="7">
    <source>
        <dbReference type="Proteomes" id="UP000234239"/>
    </source>
</evidence>
<organism evidence="4 6">
    <name type="scientific">Aerococcus sanguinicola</name>
    <dbReference type="NCBI Taxonomy" id="119206"/>
    <lineage>
        <taxon>Bacteria</taxon>
        <taxon>Bacillati</taxon>
        <taxon>Bacillota</taxon>
        <taxon>Bacilli</taxon>
        <taxon>Lactobacillales</taxon>
        <taxon>Aerococcaceae</taxon>
        <taxon>Aerococcus</taxon>
    </lineage>
</organism>
<feature type="region of interest" description="Disordered" evidence="3">
    <location>
        <begin position="353"/>
        <end position="387"/>
    </location>
</feature>
<accession>A0A120I912</accession>
<evidence type="ECO:0000256" key="2">
    <source>
        <dbReference type="PIRNR" id="PIRNR026508"/>
    </source>
</evidence>
<dbReference type="AlphaFoldDB" id="A0A120I912"/>
<keyword evidence="6" id="KW-1185">Reference proteome</keyword>
<feature type="compositionally biased region" description="Basic and acidic residues" evidence="3">
    <location>
        <begin position="361"/>
        <end position="387"/>
    </location>
</feature>
<dbReference type="PANTHER" id="PTHR38432:SF1">
    <property type="entry name" value="TELA-LIKE PROTEIN SAOUHSC_01408"/>
    <property type="match status" value="1"/>
</dbReference>
<dbReference type="Pfam" id="PF05816">
    <property type="entry name" value="TelA"/>
    <property type="match status" value="1"/>
</dbReference>
<dbReference type="PANTHER" id="PTHR38432">
    <property type="entry name" value="TELA-LIKE PROTEIN SAOUHSC_01408"/>
    <property type="match status" value="1"/>
</dbReference>
<dbReference type="PIRSF" id="PIRSF026508">
    <property type="entry name" value="TelA"/>
    <property type="match status" value="1"/>
</dbReference>
<dbReference type="Proteomes" id="UP000234239">
    <property type="component" value="Unassembled WGS sequence"/>
</dbReference>
<name>A0A120I912_9LACT</name>
<dbReference type="RefSeq" id="WP_067972038.1">
    <property type="nucleotide sequence ID" value="NZ_CAJHKM010000006.1"/>
</dbReference>
<evidence type="ECO:0000256" key="1">
    <source>
        <dbReference type="ARBA" id="ARBA00005541"/>
    </source>
</evidence>
<dbReference type="EMBL" id="PKGY01000003">
    <property type="protein sequence ID" value="PKZ21781.1"/>
    <property type="molecule type" value="Genomic_DNA"/>
</dbReference>
<comment type="similarity">
    <text evidence="1 2">Belongs to the TelA family.</text>
</comment>
<proteinExistence type="inferred from homology"/>
<reference evidence="5 7" key="3">
    <citation type="submission" date="2017-12" db="EMBL/GenBank/DDBJ databases">
        <title>Phylogenetic diversity of female urinary microbiome.</title>
        <authorList>
            <person name="Thomas-White K."/>
            <person name="Wolfe A.J."/>
        </authorList>
    </citation>
    <scope>NUCLEOTIDE SEQUENCE [LARGE SCALE GENOMIC DNA]</scope>
    <source>
        <strain evidence="5 7">UMB0139</strain>
    </source>
</reference>